<protein>
    <submittedName>
        <fullName evidence="5">Fibronectin type III domain-containing protein</fullName>
    </submittedName>
</protein>
<comment type="caution">
    <text evidence="5">The sequence shown here is derived from an EMBL/GenBank/DDBJ whole genome shotgun (WGS) entry which is preliminary data.</text>
</comment>
<dbReference type="InterPro" id="IPR003961">
    <property type="entry name" value="FN3_dom"/>
</dbReference>
<feature type="compositionally biased region" description="Polar residues" evidence="1">
    <location>
        <begin position="538"/>
        <end position="571"/>
    </location>
</feature>
<dbReference type="InterPro" id="IPR036116">
    <property type="entry name" value="FN3_sf"/>
</dbReference>
<dbReference type="PROSITE" id="PS50853">
    <property type="entry name" value="FN3"/>
    <property type="match status" value="1"/>
</dbReference>
<reference evidence="5" key="1">
    <citation type="submission" date="2020-04" db="EMBL/GenBank/DDBJ databases">
        <authorList>
            <person name="Zhang T."/>
        </authorList>
    </citation>
    <scope>NUCLEOTIDE SEQUENCE</scope>
    <source>
        <strain evidence="5">HKST-UBA15</strain>
    </source>
</reference>
<feature type="region of interest" description="Disordered" evidence="1">
    <location>
        <begin position="410"/>
        <end position="455"/>
    </location>
</feature>
<dbReference type="Gene3D" id="2.60.40.10">
    <property type="entry name" value="Immunoglobulins"/>
    <property type="match status" value="1"/>
</dbReference>
<feature type="compositionally biased region" description="Acidic residues" evidence="1">
    <location>
        <begin position="437"/>
        <end position="446"/>
    </location>
</feature>
<dbReference type="InterPro" id="IPR013783">
    <property type="entry name" value="Ig-like_fold"/>
</dbReference>
<feature type="transmembrane region" description="Helical" evidence="2">
    <location>
        <begin position="281"/>
        <end position="301"/>
    </location>
</feature>
<organism evidence="5 6">
    <name type="scientific">Candidatus Dojkabacteria bacterium</name>
    <dbReference type="NCBI Taxonomy" id="2099670"/>
    <lineage>
        <taxon>Bacteria</taxon>
        <taxon>Candidatus Dojkabacteria</taxon>
    </lineage>
</organism>
<keyword evidence="2" id="KW-0812">Transmembrane</keyword>
<dbReference type="Proteomes" id="UP000745577">
    <property type="component" value="Unassembled WGS sequence"/>
</dbReference>
<feature type="region of interest" description="Disordered" evidence="1">
    <location>
        <begin position="339"/>
        <end position="359"/>
    </location>
</feature>
<dbReference type="EMBL" id="JAGQLL010000039">
    <property type="protein sequence ID" value="MCA9380205.1"/>
    <property type="molecule type" value="Genomic_DNA"/>
</dbReference>
<evidence type="ECO:0000256" key="1">
    <source>
        <dbReference type="SAM" id="MobiDB-lite"/>
    </source>
</evidence>
<evidence type="ECO:0000256" key="3">
    <source>
        <dbReference type="SAM" id="SignalP"/>
    </source>
</evidence>
<keyword evidence="3" id="KW-0732">Signal</keyword>
<evidence type="ECO:0000256" key="2">
    <source>
        <dbReference type="SAM" id="Phobius"/>
    </source>
</evidence>
<keyword evidence="2" id="KW-1133">Transmembrane helix</keyword>
<feature type="region of interest" description="Disordered" evidence="1">
    <location>
        <begin position="520"/>
        <end position="592"/>
    </location>
</feature>
<dbReference type="AlphaFoldDB" id="A0A955I7J1"/>
<dbReference type="SMART" id="SM00060">
    <property type="entry name" value="FN3"/>
    <property type="match status" value="1"/>
</dbReference>
<keyword evidence="2" id="KW-0472">Membrane</keyword>
<dbReference type="SUPFAM" id="SSF49265">
    <property type="entry name" value="Fibronectin type III"/>
    <property type="match status" value="1"/>
</dbReference>
<evidence type="ECO:0000313" key="5">
    <source>
        <dbReference type="EMBL" id="MCA9380205.1"/>
    </source>
</evidence>
<proteinExistence type="predicted"/>
<dbReference type="CDD" id="cd00063">
    <property type="entry name" value="FN3"/>
    <property type="match status" value="1"/>
</dbReference>
<accession>A0A955I7J1</accession>
<reference evidence="5" key="2">
    <citation type="journal article" date="2021" name="Microbiome">
        <title>Successional dynamics and alternative stable states in a saline activated sludge microbial community over 9 years.</title>
        <authorList>
            <person name="Wang Y."/>
            <person name="Ye J."/>
            <person name="Ju F."/>
            <person name="Liu L."/>
            <person name="Boyd J.A."/>
            <person name="Deng Y."/>
            <person name="Parks D.H."/>
            <person name="Jiang X."/>
            <person name="Yin X."/>
            <person name="Woodcroft B.J."/>
            <person name="Tyson G.W."/>
            <person name="Hugenholtz P."/>
            <person name="Polz M.F."/>
            <person name="Zhang T."/>
        </authorList>
    </citation>
    <scope>NUCLEOTIDE SEQUENCE</scope>
    <source>
        <strain evidence="5">HKST-UBA15</strain>
    </source>
</reference>
<feature type="signal peptide" evidence="3">
    <location>
        <begin position="1"/>
        <end position="24"/>
    </location>
</feature>
<feature type="domain" description="Fibronectin type-III" evidence="4">
    <location>
        <begin position="58"/>
        <end position="139"/>
    </location>
</feature>
<sequence>MKNLKVIFILFIFSLFISLGNVHAQTVTPEPTTEPSPTVTLTPAPTNAPLPTTVIPGIPQELSATVINDDRIDISWNRSANSTAYELFRNNEMVAVVSSLFYSDNGLEPETSYSYKVRAYDGSNYSGFSTTVSATTKSEVEDLPNPTIPEGPEIDEKTPSVVEKFGFVTVGTESSGYNEIPMFDAGEDFTINGRTESYADIEVIVKSDPKSYFAKADEDGFWVIKVDTTLLDPGMHTFQIKISADEFPEIYESEEYTFEVSEKPVEEAVIEESSFSTKVRLIALGLIVLVIVIFVIAVIFAKKKGLFKKISGESKADPGEALGTPAKATFSEDMIQIDDESTPKSETSQAEVENEVETTPDSVIVDKPETETPELTEEIVVNAPIEPINSELSPEQTVVPEATFETVEDPQIDTIDNQITTDNEDNKLGDSILDDQPFAEESEQNESVEGPEVAHSVEEIDTDGVSVDVEDLGVNPYADVVRKSYAQEMPDEENLPVMDLSTGETSIENAFTVSETGPITAVPAQEPNKAQAQPIEDYSSTTPVLDQSSGANSPEDSMVSGVSNVSATSIENPEGIVEPENKPEETNSPTSM</sequence>
<evidence type="ECO:0000259" key="4">
    <source>
        <dbReference type="PROSITE" id="PS50853"/>
    </source>
</evidence>
<gene>
    <name evidence="5" type="ORF">KC675_03435</name>
</gene>
<feature type="region of interest" description="Disordered" evidence="1">
    <location>
        <begin position="26"/>
        <end position="46"/>
    </location>
</feature>
<feature type="chain" id="PRO_5037637448" evidence="3">
    <location>
        <begin position="25"/>
        <end position="592"/>
    </location>
</feature>
<evidence type="ECO:0000313" key="6">
    <source>
        <dbReference type="Proteomes" id="UP000745577"/>
    </source>
</evidence>
<name>A0A955I7J1_9BACT</name>